<feature type="compositionally biased region" description="Acidic residues" evidence="18">
    <location>
        <begin position="599"/>
        <end position="610"/>
    </location>
</feature>
<feature type="region of interest" description="Disordered" evidence="18">
    <location>
        <begin position="968"/>
        <end position="1007"/>
    </location>
</feature>
<dbReference type="SMART" id="SM00456">
    <property type="entry name" value="WW"/>
    <property type="match status" value="1"/>
</dbReference>
<comment type="caution">
    <text evidence="20">The sequence shown here is derived from an EMBL/GenBank/DDBJ whole genome shotgun (WGS) entry which is preliminary data.</text>
</comment>
<dbReference type="CDD" id="cd22541">
    <property type="entry name" value="SP5_N"/>
    <property type="match status" value="1"/>
</dbReference>
<keyword evidence="13" id="KW-0131">Cell cycle</keyword>
<accession>A0AAV1PWD4</accession>
<feature type="region of interest" description="Disordered" evidence="18">
    <location>
        <begin position="1496"/>
        <end position="1516"/>
    </location>
</feature>
<dbReference type="GO" id="GO:0005814">
    <property type="term" value="C:centriole"/>
    <property type="evidence" value="ECO:0007669"/>
    <property type="project" value="UniProtKB-SubCell"/>
</dbReference>
<evidence type="ECO:0000256" key="14">
    <source>
        <dbReference type="ARBA" id="ARBA00056906"/>
    </source>
</evidence>
<evidence type="ECO:0000256" key="4">
    <source>
        <dbReference type="ARBA" id="ARBA00022553"/>
    </source>
</evidence>
<evidence type="ECO:0000256" key="5">
    <source>
        <dbReference type="ARBA" id="ARBA00022618"/>
    </source>
</evidence>
<dbReference type="EMBL" id="CAWUFR010000279">
    <property type="protein sequence ID" value="CAK6974942.1"/>
    <property type="molecule type" value="Genomic_DNA"/>
</dbReference>
<feature type="compositionally biased region" description="Basic and acidic residues" evidence="18">
    <location>
        <begin position="462"/>
        <end position="481"/>
    </location>
</feature>
<dbReference type="PANTHER" id="PTHR18902">
    <property type="entry name" value="NUCLEAR MITOTIC APPARATUS PROTEIN 1-RELATED"/>
    <property type="match status" value="1"/>
</dbReference>
<dbReference type="PROSITE" id="PS01159">
    <property type="entry name" value="WW_DOMAIN_1"/>
    <property type="match status" value="1"/>
</dbReference>
<feature type="compositionally biased region" description="Acidic residues" evidence="18">
    <location>
        <begin position="556"/>
        <end position="573"/>
    </location>
</feature>
<feature type="region of interest" description="Disordered" evidence="18">
    <location>
        <begin position="1321"/>
        <end position="1377"/>
    </location>
</feature>
<sequence length="1736" mass="197678">MTATTLIGDQLILEEDYDETYIPSEQEIQEYAREIGIDPDSEPELLWLAREGIVAPLPPEWKPCQDVTGDIYYFNFSSGQSTWDHPCDEHYRRLVAQERERTQLTATAGVSGPKKDKEKKKKKEKKEKKEKKKKEPLKTPGALSSPLGPLPSPLGSLAPLRGLDAPGMGPLPGAVPPLRGSLGSSGGLEPLKTSLGGPRSSGASSVLGSRQEERVSLSVPCFDDDNDEDKISENEPSPRGPDRLLKNLHLDLDDLGGGLQYEDSEVSGAAPAEERTEPELQDLALSGDHSPEPPSQQDSLRGRHLRLTPLAGGLNRVSEEGADAVTAEPEQSAEQAVAEELNEVEEDEEGGEIGDEDVGTDRGEDEGGGEAEDAEKEEKGEVVSEGDDGVARDEEADEKDSQSKEEGGEMEEEEQEQRGSKGAVESKKEEEEEVGVESYEIEEECWEGEDEDKDEGGGGETEDTKRSERQESVEAEESNKGEEDDSDEKVERYFESQDDESKDREENVESDEAVEHFMEEKEEEVKEEVQEVEGEQEFEEGSDEVLEKSFKSSKYEEEEDKDDTEREELEGSIEDDRGQKDSEEEEVEIKSEGGQEKEHEEEEEDGESEEVVERCFQSQRKLTESEEEVIERYAQSEGGETEGKGMEVEDETEAQKPRAASESEEEEDDEEEEEVVEVFQTGAARVQTAERAEKTVLSDVKALDRKSVTNKSPLPAEESEASSSIDVKLSEKVLGLNDLSGTVSPLEKYDKEETIEQEVNDEAAKKKTTDAAKRHMKAADKDNSPAPKVERLVLHQSSPSPTFSSRSHSERGVGLRPIAESVGASLGIQRPETSRGRLVRSSNTQHKDAEPCIENHESSLEEEPSWRTRKDREKKEKKIEVEEEEERKRTEREEWSLGERNEEKERERKKTDREVEEERERLIREKERRMRLLREELRRDEEEEEKQLKEESEKRLRDLQQRLLSKRKEEEARLKEESDRMLEELRESVQEEREKQQHELREESEATLKEFRITLEEERAAQRDRLEAQNRRDIEHLKAESEEELQVERRRLQAEREEKVNSLKQEFKSVERRRELMSPRPEQQLAEYHRELADVLQEVRAEVQRDHERKLEQLREDHRREMNSIREKYLDEETAQRERLLSTLQEDRERLQTSHAVQLEKLRLQLDTQIQKTQLTHSRKESELQDMADQLQLRAKELKSQEAMLQTKAADLKRRRKKLGDEEGEVDRQIEALPRLIQDREELKEELERMREDKTHARELIHKAREERSEARQQEERLREERDKAREESRRAKEDKEQLESKVALLHERCDRLSRRISELEEDAGGSASLRQEHKHSKKKAEKTEVTAPPSDRRDSSLHVDDLEDLPSSPLPDSHSSMDEFRRYISSHGASIQKTKLFLERESSRLMERQVALRAAQTSSSQDPIRREGVTEEMIRNFQQEARKVAEIQQTVQTGNTLLRKKEERLQQLESSIADEPLFEDLSRLAGERKVTFDVTDSDLSSTADPPDGTGGHPTVPAKVQELAESLQQISGQLNTVLGALGSLAQRQGPTPYTAFTLPLSQPHPTPAPTSTSAPILPHIHAFGSTSVPAPPAARLSEPPWNWAPQGSSSAPPLFSTPITSGLWTSEDVISNSRWNQIFPRAPVDPVASSTMRATSSYSSYIPASDPGRSLHSMQNSAEVDSQRLQGLIDGNKKWLEMRKKDTSIPLFTRYRPPSTKSGLVQLGLDDNNQIRVYHY</sequence>
<dbReference type="PROSITE" id="PS50020">
    <property type="entry name" value="WW_DOMAIN_2"/>
    <property type="match status" value="1"/>
</dbReference>
<feature type="compositionally biased region" description="Low complexity" evidence="18">
    <location>
        <begin position="797"/>
        <end position="806"/>
    </location>
</feature>
<dbReference type="CDD" id="cd00201">
    <property type="entry name" value="WW"/>
    <property type="match status" value="1"/>
</dbReference>
<evidence type="ECO:0000256" key="18">
    <source>
        <dbReference type="SAM" id="MobiDB-lite"/>
    </source>
</evidence>
<feature type="compositionally biased region" description="Basic and acidic residues" evidence="18">
    <location>
        <begin position="641"/>
        <end position="661"/>
    </location>
</feature>
<feature type="compositionally biased region" description="Low complexity" evidence="18">
    <location>
        <begin position="140"/>
        <end position="163"/>
    </location>
</feature>
<evidence type="ECO:0000256" key="16">
    <source>
        <dbReference type="ARBA" id="ARBA00067900"/>
    </source>
</evidence>
<evidence type="ECO:0000256" key="8">
    <source>
        <dbReference type="ARBA" id="ARBA00022794"/>
    </source>
</evidence>
<dbReference type="Pfam" id="PF00397">
    <property type="entry name" value="WW"/>
    <property type="match status" value="1"/>
</dbReference>
<dbReference type="GO" id="GO:0060271">
    <property type="term" value="P:cilium assembly"/>
    <property type="evidence" value="ECO:0007669"/>
    <property type="project" value="TreeGrafter"/>
</dbReference>
<feature type="compositionally biased region" description="Low complexity" evidence="18">
    <location>
        <begin position="176"/>
        <end position="191"/>
    </location>
</feature>
<feature type="compositionally biased region" description="Basic and acidic residues" evidence="18">
    <location>
        <begin position="588"/>
        <end position="598"/>
    </location>
</feature>
<name>A0AAV1PWD4_SCOSC</name>
<dbReference type="GO" id="GO:0006281">
    <property type="term" value="P:DNA repair"/>
    <property type="evidence" value="ECO:0007669"/>
    <property type="project" value="UniProtKB-KW"/>
</dbReference>
<evidence type="ECO:0000256" key="9">
    <source>
        <dbReference type="ARBA" id="ARBA00023054"/>
    </source>
</evidence>
<dbReference type="GO" id="GO:0051301">
    <property type="term" value="P:cell division"/>
    <property type="evidence" value="ECO:0007669"/>
    <property type="project" value="UniProtKB-KW"/>
</dbReference>
<feature type="compositionally biased region" description="Basic and acidic residues" evidence="18">
    <location>
        <begin position="1351"/>
        <end position="1361"/>
    </location>
</feature>
<feature type="compositionally biased region" description="Basic and acidic residues" evidence="18">
    <location>
        <begin position="240"/>
        <end position="252"/>
    </location>
</feature>
<keyword evidence="12" id="KW-0539">Nucleus</keyword>
<keyword evidence="7" id="KW-0498">Mitosis</keyword>
<evidence type="ECO:0000256" key="11">
    <source>
        <dbReference type="ARBA" id="ARBA00023212"/>
    </source>
</evidence>
<feature type="compositionally biased region" description="Basic and acidic residues" evidence="18">
    <location>
        <begin position="688"/>
        <end position="707"/>
    </location>
</feature>
<keyword evidence="5" id="KW-0132">Cell division</keyword>
<dbReference type="InterPro" id="IPR051841">
    <property type="entry name" value="MT-Golgi_org_protein"/>
</dbReference>
<feature type="region of interest" description="Disordered" evidence="18">
    <location>
        <begin position="1658"/>
        <end position="1679"/>
    </location>
</feature>
<evidence type="ECO:0000256" key="17">
    <source>
        <dbReference type="SAM" id="Coils"/>
    </source>
</evidence>
<comment type="subcellular location">
    <subcellularLocation>
        <location evidence="1">Cytoplasm</location>
        <location evidence="1">Cytoskeleton</location>
        <location evidence="1">Microtubule organizing center</location>
        <location evidence="1">Centrosome</location>
        <location evidence="1">Centriole</location>
    </subcellularLocation>
    <subcellularLocation>
        <location evidence="2">Nucleus</location>
    </subcellularLocation>
</comment>
<evidence type="ECO:0000313" key="20">
    <source>
        <dbReference type="EMBL" id="CAK6974942.1"/>
    </source>
</evidence>
<evidence type="ECO:0000256" key="1">
    <source>
        <dbReference type="ARBA" id="ARBA00004114"/>
    </source>
</evidence>
<dbReference type="InterPro" id="IPR001202">
    <property type="entry name" value="WW_dom"/>
</dbReference>
<dbReference type="Gene3D" id="3.30.1470.10">
    <property type="entry name" value="Photosystem I PsaD, reaction center subunit II"/>
    <property type="match status" value="1"/>
</dbReference>
<feature type="compositionally biased region" description="Basic and acidic residues" evidence="18">
    <location>
        <begin position="416"/>
        <end position="429"/>
    </location>
</feature>
<evidence type="ECO:0000256" key="13">
    <source>
        <dbReference type="ARBA" id="ARBA00023306"/>
    </source>
</evidence>
<protein>
    <recommendedName>
        <fullName evidence="16">Centrosomal protein of 164 kDa</fullName>
    </recommendedName>
</protein>
<dbReference type="Proteomes" id="UP001314229">
    <property type="component" value="Unassembled WGS sequence"/>
</dbReference>
<gene>
    <name evidence="20" type="ORF">FSCOSCO3_A024284</name>
</gene>
<feature type="compositionally biased region" description="Basic and acidic residues" evidence="18">
    <location>
        <begin position="762"/>
        <end position="793"/>
    </location>
</feature>
<proteinExistence type="predicted"/>
<dbReference type="FunFam" id="3.30.1470.10:FF:000001">
    <property type="entry name" value="Centrosomal protein of 164 kDa"/>
    <property type="match status" value="1"/>
</dbReference>
<feature type="compositionally biased region" description="Acidic residues" evidence="18">
    <location>
        <begin position="662"/>
        <end position="676"/>
    </location>
</feature>
<evidence type="ECO:0000256" key="6">
    <source>
        <dbReference type="ARBA" id="ARBA00022763"/>
    </source>
</evidence>
<dbReference type="SUPFAM" id="SSF51045">
    <property type="entry name" value="WW domain"/>
    <property type="match status" value="1"/>
</dbReference>
<feature type="region of interest" description="Disordered" evidence="18">
    <location>
        <begin position="740"/>
        <end position="920"/>
    </location>
</feature>
<evidence type="ECO:0000256" key="12">
    <source>
        <dbReference type="ARBA" id="ARBA00023242"/>
    </source>
</evidence>
<dbReference type="GO" id="GO:0005813">
    <property type="term" value="C:centrosome"/>
    <property type="evidence" value="ECO:0007669"/>
    <property type="project" value="TreeGrafter"/>
</dbReference>
<keyword evidence="4" id="KW-0597">Phosphoprotein</keyword>
<feature type="compositionally biased region" description="Acidic residues" evidence="18">
    <location>
        <begin position="340"/>
        <end position="375"/>
    </location>
</feature>
<feature type="compositionally biased region" description="Basic and acidic residues" evidence="18">
    <location>
        <begin position="845"/>
        <end position="920"/>
    </location>
</feature>
<feature type="compositionally biased region" description="Acidic residues" evidence="18">
    <location>
        <begin position="430"/>
        <end position="454"/>
    </location>
</feature>
<keyword evidence="11" id="KW-0206">Cytoskeleton</keyword>
<feature type="compositionally biased region" description="Low complexity" evidence="18">
    <location>
        <begin position="1366"/>
        <end position="1375"/>
    </location>
</feature>
<feature type="compositionally biased region" description="Acidic residues" evidence="18">
    <location>
        <begin position="530"/>
        <end position="544"/>
    </location>
</feature>
<evidence type="ECO:0000256" key="10">
    <source>
        <dbReference type="ARBA" id="ARBA00023204"/>
    </source>
</evidence>
<dbReference type="InterPro" id="IPR036020">
    <property type="entry name" value="WW_dom_sf"/>
</dbReference>
<feature type="domain" description="WW" evidence="19">
    <location>
        <begin position="55"/>
        <end position="88"/>
    </location>
</feature>
<keyword evidence="3" id="KW-0963">Cytoplasm</keyword>
<evidence type="ECO:0000256" key="3">
    <source>
        <dbReference type="ARBA" id="ARBA00022490"/>
    </source>
</evidence>
<evidence type="ECO:0000256" key="15">
    <source>
        <dbReference type="ARBA" id="ARBA00061715"/>
    </source>
</evidence>
<feature type="coiled-coil region" evidence="17">
    <location>
        <begin position="1104"/>
        <end position="1150"/>
    </location>
</feature>
<feature type="compositionally biased region" description="Basic and acidic residues" evidence="18">
    <location>
        <begin position="389"/>
        <end position="407"/>
    </location>
</feature>
<dbReference type="GO" id="GO:0005634">
    <property type="term" value="C:nucleus"/>
    <property type="evidence" value="ECO:0007669"/>
    <property type="project" value="UniProtKB-SubCell"/>
</dbReference>
<reference evidence="20 21" key="1">
    <citation type="submission" date="2024-01" db="EMBL/GenBank/DDBJ databases">
        <authorList>
            <person name="Alioto T."/>
            <person name="Alioto T."/>
            <person name="Gomez Garrido J."/>
        </authorList>
    </citation>
    <scope>NUCLEOTIDE SEQUENCE [LARGE SCALE GENOMIC DNA]</scope>
</reference>
<feature type="compositionally biased region" description="Basic and acidic residues" evidence="18">
    <location>
        <begin position="489"/>
        <end position="529"/>
    </location>
</feature>
<feature type="compositionally biased region" description="Basic and acidic residues" evidence="18">
    <location>
        <begin position="545"/>
        <end position="555"/>
    </location>
</feature>
<feature type="region of interest" description="Disordered" evidence="18">
    <location>
        <begin position="1246"/>
        <end position="1302"/>
    </location>
</feature>
<keyword evidence="9 17" id="KW-0175">Coiled coil</keyword>
<evidence type="ECO:0000313" key="21">
    <source>
        <dbReference type="Proteomes" id="UP001314229"/>
    </source>
</evidence>
<comment type="subunit">
    <text evidence="15">Interacts (via N-terminus) with ATRIP. Interacts with ATM, ATR and MDC1. Interacts with XPA (via N-terminus) upon UV irradiation. Interacts with CEP83, CCDC92, TTBK2, DVL3, NPHP3 and weakly with NPHP4. Interacts with DZIP1.</text>
</comment>
<feature type="compositionally biased region" description="Basic residues" evidence="18">
    <location>
        <begin position="117"/>
        <end position="135"/>
    </location>
</feature>
<feature type="region of interest" description="Disordered" evidence="18">
    <location>
        <begin position="1208"/>
        <end position="1229"/>
    </location>
</feature>
<keyword evidence="21" id="KW-1185">Reference proteome</keyword>
<comment type="function">
    <text evidence="14">Plays a role in microtubule organization and/or maintenance for the formation of primary cilia (PC), a microtubule-based structure that protrudes from the surface of epithelial cells. Plays a critical role in G2/M checkpoint and nuclear divisions. A key player in the DNA damage-activated ATR/ATM signaling cascade since it is required for the proper phosphorylation of H2AX, RPA, CHEK2 and CHEK1. Plays a critical role in chromosome segregation, acting as a mediator required for the maintenance of genomic stability through modulation of MDC1, RPA and CHEK1.</text>
</comment>
<keyword evidence="8" id="KW-0970">Cilium biogenesis/degradation</keyword>
<keyword evidence="6" id="KW-0227">DNA damage</keyword>
<feature type="region of interest" description="Disordered" evidence="18">
    <location>
        <begin position="99"/>
        <end position="726"/>
    </location>
</feature>
<dbReference type="GO" id="GO:0097539">
    <property type="term" value="C:ciliary transition fiber"/>
    <property type="evidence" value="ECO:0007669"/>
    <property type="project" value="TreeGrafter"/>
</dbReference>
<keyword evidence="10" id="KW-0234">DNA repair</keyword>
<evidence type="ECO:0000256" key="2">
    <source>
        <dbReference type="ARBA" id="ARBA00004123"/>
    </source>
</evidence>
<evidence type="ECO:0000256" key="7">
    <source>
        <dbReference type="ARBA" id="ARBA00022776"/>
    </source>
</evidence>
<organism evidence="20 21">
    <name type="scientific">Scomber scombrus</name>
    <name type="common">Atlantic mackerel</name>
    <name type="synonym">Scomber vernalis</name>
    <dbReference type="NCBI Taxonomy" id="13677"/>
    <lineage>
        <taxon>Eukaryota</taxon>
        <taxon>Metazoa</taxon>
        <taxon>Chordata</taxon>
        <taxon>Craniata</taxon>
        <taxon>Vertebrata</taxon>
        <taxon>Euteleostomi</taxon>
        <taxon>Actinopterygii</taxon>
        <taxon>Neopterygii</taxon>
        <taxon>Teleostei</taxon>
        <taxon>Neoteleostei</taxon>
        <taxon>Acanthomorphata</taxon>
        <taxon>Pelagiaria</taxon>
        <taxon>Scombriformes</taxon>
        <taxon>Scombridae</taxon>
        <taxon>Scomber</taxon>
    </lineage>
</organism>
<dbReference type="PANTHER" id="PTHR18902:SF27">
    <property type="entry name" value="CENTROSOMAL PROTEIN OF 164 KDA"/>
    <property type="match status" value="1"/>
</dbReference>
<evidence type="ECO:0000259" key="19">
    <source>
        <dbReference type="PROSITE" id="PS50020"/>
    </source>
</evidence>